<gene>
    <name evidence="1" type="ORF">DAPPPG734_14775</name>
</gene>
<name>A0AAN2FE77_ENTAG</name>
<sequence>MCNCRQLPACVAEIESLERGFEFSGGFIHNYYFETPESEHFEPRLDYSQSMYRCMECGQEWYIECSPEQTPYPEFALKINGLVRPPSENELQAAKQYLCILAHGGFGSEKCRMAGCQNHKVLGRELCHLHIPFP</sequence>
<dbReference type="AlphaFoldDB" id="A0AAN2FE77"/>
<evidence type="ECO:0000313" key="1">
    <source>
        <dbReference type="EMBL" id="CAH6314287.1"/>
    </source>
</evidence>
<organism evidence="1 2">
    <name type="scientific">Enterobacter agglomerans</name>
    <name type="common">Erwinia herbicola</name>
    <name type="synonym">Pantoea agglomerans</name>
    <dbReference type="NCBI Taxonomy" id="549"/>
    <lineage>
        <taxon>Bacteria</taxon>
        <taxon>Pseudomonadati</taxon>
        <taxon>Pseudomonadota</taxon>
        <taxon>Gammaproteobacteria</taxon>
        <taxon>Enterobacterales</taxon>
        <taxon>Erwiniaceae</taxon>
        <taxon>Pantoea</taxon>
        <taxon>Pantoea agglomerans group</taxon>
    </lineage>
</organism>
<accession>A0AAN2FE77</accession>
<evidence type="ECO:0000313" key="2">
    <source>
        <dbReference type="Proteomes" id="UP001158961"/>
    </source>
</evidence>
<dbReference type="Proteomes" id="UP001158961">
    <property type="component" value="Chromosome"/>
</dbReference>
<proteinExistence type="predicted"/>
<dbReference type="EMBL" id="OW970315">
    <property type="protein sequence ID" value="CAH6314287.1"/>
    <property type="molecule type" value="Genomic_DNA"/>
</dbReference>
<protein>
    <submittedName>
        <fullName evidence="1">Uncharacterized protein</fullName>
    </submittedName>
</protein>
<reference evidence="1" key="1">
    <citation type="submission" date="2022-05" db="EMBL/GenBank/DDBJ databases">
        <authorList>
            <person name="Pothier F. J."/>
        </authorList>
    </citation>
    <scope>NUCLEOTIDE SEQUENCE</scope>
    <source>
        <strain evidence="1">DAPP-PG734</strain>
    </source>
</reference>